<organismHost>
    <name type="scientific">Homo sapiens</name>
    <name type="common">Human</name>
    <dbReference type="NCBI Taxonomy" id="9606"/>
</organismHost>
<reference evidence="2" key="1">
    <citation type="journal article" date="2016" name="JCI Insight">
        <title>HSV-2 DeltagD elicits FcgammaR-effector antibodies that protect against clinical isolates.</title>
        <authorList>
            <person name="Petro C.D."/>
            <person name="Weinrick B."/>
            <person name="Khajoueinejad N."/>
            <person name="Burn C."/>
            <person name="Sellers R."/>
            <person name="Jacobs W.R.Jr."/>
            <person name="Herold B.C."/>
        </authorList>
    </citation>
    <scope>NUCLEOTIDE SEQUENCE</scope>
    <source>
        <strain evidence="2">B^3x1.5</strain>
    </source>
</reference>
<gene>
    <name evidence="2" type="primary">US2</name>
</gene>
<name>A0A0Y0QTN4_HHV1</name>
<organism evidence="2">
    <name type="scientific">Human herpesvirus 1</name>
    <name type="common">HHV-1</name>
    <name type="synonym">Human herpes simplex virus 1</name>
    <dbReference type="NCBI Taxonomy" id="10298"/>
    <lineage>
        <taxon>Viruses</taxon>
        <taxon>Duplodnaviria</taxon>
        <taxon>Heunggongvirae</taxon>
        <taxon>Peploviricota</taxon>
        <taxon>Herviviricetes</taxon>
        <taxon>Herpesvirales</taxon>
        <taxon>Orthoherpesviridae</taxon>
        <taxon>Alphaherpesvirinae</taxon>
        <taxon>Simplexvirus</taxon>
        <taxon>Simplexvirus humanalpha1</taxon>
    </lineage>
</organism>
<feature type="region of interest" description="Disordered" evidence="1">
    <location>
        <begin position="38"/>
        <end position="57"/>
    </location>
</feature>
<evidence type="ECO:0000256" key="1">
    <source>
        <dbReference type="SAM" id="MobiDB-lite"/>
    </source>
</evidence>
<proteinExistence type="predicted"/>
<evidence type="ECO:0000313" key="2">
    <source>
        <dbReference type="EMBL" id="AMB65952.1"/>
    </source>
</evidence>
<sequence>MRWLRSLIALHKPHPATSRPLTTSLSVRRPCCACMGMPEIPDEQPTSPGRGPQETDPLIAVRGERPRLPHICYPVTTL</sequence>
<accession>A0A0Y0QTN4</accession>
<protein>
    <submittedName>
        <fullName evidence="2">Virion protein US2</fullName>
    </submittedName>
</protein>
<dbReference type="EMBL" id="KU310661">
    <property type="protein sequence ID" value="AMB65952.1"/>
    <property type="molecule type" value="Genomic_DNA"/>
</dbReference>